<evidence type="ECO:0000313" key="6">
    <source>
        <dbReference type="Proteomes" id="UP000269721"/>
    </source>
</evidence>
<evidence type="ECO:0000256" key="3">
    <source>
        <dbReference type="ARBA" id="ARBA00022707"/>
    </source>
</evidence>
<dbReference type="EMBL" id="ML000217">
    <property type="protein sequence ID" value="RKO84343.1"/>
    <property type="molecule type" value="Genomic_DNA"/>
</dbReference>
<dbReference type="Proteomes" id="UP000269721">
    <property type="component" value="Unassembled WGS sequence"/>
</dbReference>
<sequence>DIYFHTNCLASLANMSTNIVNTHSIVAQRIISLLDMAAKRYLKLLGKGGADSTGEVVDPDLVVYGDLVALLLEIVNSVLTHTLKHNPQLVYALLHRRDMFAQFRMLARFGDLVENIDTVITYFHAKLGEADLKMPSAVDVLKVIEQASKTWPAGKLKPFADLKFQYEEEEEYSLFFLPYVWSLVHKHSLIYWDEDKARLIQEIVGVRMEMWGRPLGVAQVWGWLEWEAANTVDESFGWNLR</sequence>
<gene>
    <name evidence="5" type="ORF">BDK51DRAFT_29005</name>
</gene>
<dbReference type="PANTHER" id="PTHR12895:SF9">
    <property type="entry name" value="DYMECLIN"/>
    <property type="match status" value="1"/>
</dbReference>
<name>A0A4P9VZV8_9FUNG</name>
<organism evidence="5 6">
    <name type="scientific">Blyttiomyces helicus</name>
    <dbReference type="NCBI Taxonomy" id="388810"/>
    <lineage>
        <taxon>Eukaryota</taxon>
        <taxon>Fungi</taxon>
        <taxon>Fungi incertae sedis</taxon>
        <taxon>Chytridiomycota</taxon>
        <taxon>Chytridiomycota incertae sedis</taxon>
        <taxon>Chytridiomycetes</taxon>
        <taxon>Chytridiomycetes incertae sedis</taxon>
        <taxon>Blyttiomyces</taxon>
    </lineage>
</organism>
<dbReference type="OrthoDB" id="10253409at2759"/>
<keyword evidence="4" id="KW-0449">Lipoprotein</keyword>
<dbReference type="InterPro" id="IPR019142">
    <property type="entry name" value="Dymeclin"/>
</dbReference>
<dbReference type="GO" id="GO:0005794">
    <property type="term" value="C:Golgi apparatus"/>
    <property type="evidence" value="ECO:0007669"/>
    <property type="project" value="TreeGrafter"/>
</dbReference>
<evidence type="ECO:0000256" key="2">
    <source>
        <dbReference type="ARBA" id="ARBA00015736"/>
    </source>
</evidence>
<reference evidence="6" key="1">
    <citation type="journal article" date="2018" name="Nat. Microbiol.">
        <title>Leveraging single-cell genomics to expand the fungal tree of life.</title>
        <authorList>
            <person name="Ahrendt S.R."/>
            <person name="Quandt C.A."/>
            <person name="Ciobanu D."/>
            <person name="Clum A."/>
            <person name="Salamov A."/>
            <person name="Andreopoulos B."/>
            <person name="Cheng J.F."/>
            <person name="Woyke T."/>
            <person name="Pelin A."/>
            <person name="Henrissat B."/>
            <person name="Reynolds N.K."/>
            <person name="Benny G.L."/>
            <person name="Smith M.E."/>
            <person name="James T.Y."/>
            <person name="Grigoriev I.V."/>
        </authorList>
    </citation>
    <scope>NUCLEOTIDE SEQUENCE [LARGE SCALE GENOMIC DNA]</scope>
</reference>
<evidence type="ECO:0000256" key="4">
    <source>
        <dbReference type="ARBA" id="ARBA00023288"/>
    </source>
</evidence>
<protein>
    <recommendedName>
        <fullName evidence="2">Dymeclin</fullName>
    </recommendedName>
</protein>
<comment type="similarity">
    <text evidence="1">Belongs to the dymeclin family.</text>
</comment>
<keyword evidence="3" id="KW-0519">Myristate</keyword>
<dbReference type="PANTHER" id="PTHR12895">
    <property type="entry name" value="DYMECLIN"/>
    <property type="match status" value="1"/>
</dbReference>
<accession>A0A4P9VZV8</accession>
<evidence type="ECO:0000256" key="1">
    <source>
        <dbReference type="ARBA" id="ARBA00010603"/>
    </source>
</evidence>
<dbReference type="Pfam" id="PF09742">
    <property type="entry name" value="Dymeclin"/>
    <property type="match status" value="1"/>
</dbReference>
<dbReference type="GO" id="GO:0007030">
    <property type="term" value="P:Golgi organization"/>
    <property type="evidence" value="ECO:0007669"/>
    <property type="project" value="TreeGrafter"/>
</dbReference>
<feature type="non-terminal residue" evidence="5">
    <location>
        <position position="1"/>
    </location>
</feature>
<keyword evidence="6" id="KW-1185">Reference proteome</keyword>
<dbReference type="AlphaFoldDB" id="A0A4P9VZV8"/>
<evidence type="ECO:0000313" key="5">
    <source>
        <dbReference type="EMBL" id="RKO84343.1"/>
    </source>
</evidence>
<proteinExistence type="inferred from homology"/>